<dbReference type="SUPFAM" id="SSF53474">
    <property type="entry name" value="alpha/beta-Hydrolases"/>
    <property type="match status" value="1"/>
</dbReference>
<evidence type="ECO:0000256" key="6">
    <source>
        <dbReference type="ARBA" id="ARBA00034303"/>
    </source>
</evidence>
<comment type="subcellular location">
    <subcellularLocation>
        <location evidence="6">Nucleus outer membrane</location>
        <topology evidence="6">Single-pass membrane protein</topology>
    </subcellularLocation>
</comment>
<accession>A0ABD2MWN4</accession>
<organism evidence="7 8">
    <name type="scientific">Cryptolaemus montrouzieri</name>
    <dbReference type="NCBI Taxonomy" id="559131"/>
    <lineage>
        <taxon>Eukaryota</taxon>
        <taxon>Metazoa</taxon>
        <taxon>Ecdysozoa</taxon>
        <taxon>Arthropoda</taxon>
        <taxon>Hexapoda</taxon>
        <taxon>Insecta</taxon>
        <taxon>Pterygota</taxon>
        <taxon>Neoptera</taxon>
        <taxon>Endopterygota</taxon>
        <taxon>Coleoptera</taxon>
        <taxon>Polyphaga</taxon>
        <taxon>Cucujiformia</taxon>
        <taxon>Coccinelloidea</taxon>
        <taxon>Coccinellidae</taxon>
        <taxon>Scymninae</taxon>
        <taxon>Scymnini</taxon>
        <taxon>Cryptolaemus</taxon>
    </lineage>
</organism>
<evidence type="ECO:0008006" key="9">
    <source>
        <dbReference type="Google" id="ProtNLM"/>
    </source>
</evidence>
<keyword evidence="5" id="KW-0539">Nucleus</keyword>
<dbReference type="Pfam" id="PF05705">
    <property type="entry name" value="DUF829"/>
    <property type="match status" value="1"/>
</dbReference>
<dbReference type="PANTHER" id="PTHR12265">
    <property type="entry name" value="TRANSMEMBRANE PROTEIN 53"/>
    <property type="match status" value="1"/>
</dbReference>
<evidence type="ECO:0000256" key="1">
    <source>
        <dbReference type="ARBA" id="ARBA00007387"/>
    </source>
</evidence>
<evidence type="ECO:0000256" key="2">
    <source>
        <dbReference type="ARBA" id="ARBA00022692"/>
    </source>
</evidence>
<reference evidence="7 8" key="1">
    <citation type="journal article" date="2021" name="BMC Biol.">
        <title>Horizontally acquired antibacterial genes associated with adaptive radiation of ladybird beetles.</title>
        <authorList>
            <person name="Li H.S."/>
            <person name="Tang X.F."/>
            <person name="Huang Y.H."/>
            <person name="Xu Z.Y."/>
            <person name="Chen M.L."/>
            <person name="Du X.Y."/>
            <person name="Qiu B.Y."/>
            <person name="Chen P.T."/>
            <person name="Zhang W."/>
            <person name="Slipinski A."/>
            <person name="Escalona H.E."/>
            <person name="Waterhouse R.M."/>
            <person name="Zwick A."/>
            <person name="Pang H."/>
        </authorList>
    </citation>
    <scope>NUCLEOTIDE SEQUENCE [LARGE SCALE GENOMIC DNA]</scope>
    <source>
        <strain evidence="7">SYSU2018</strain>
    </source>
</reference>
<dbReference type="GO" id="GO:0005640">
    <property type="term" value="C:nuclear outer membrane"/>
    <property type="evidence" value="ECO:0007669"/>
    <property type="project" value="UniProtKB-SubCell"/>
</dbReference>
<evidence type="ECO:0000256" key="5">
    <source>
        <dbReference type="ARBA" id="ARBA00023242"/>
    </source>
</evidence>
<comment type="similarity">
    <text evidence="1">Belongs to the TMEM53 family.</text>
</comment>
<comment type="caution">
    <text evidence="7">The sequence shown here is derived from an EMBL/GenBank/DDBJ whole genome shotgun (WGS) entry which is preliminary data.</text>
</comment>
<keyword evidence="3" id="KW-1133">Transmembrane helix</keyword>
<gene>
    <name evidence="7" type="ORF">HHI36_021393</name>
</gene>
<name>A0ABD2MWN4_9CUCU</name>
<evidence type="ECO:0000256" key="3">
    <source>
        <dbReference type="ARBA" id="ARBA00022989"/>
    </source>
</evidence>
<keyword evidence="4" id="KW-0472">Membrane</keyword>
<dbReference type="Proteomes" id="UP001516400">
    <property type="component" value="Unassembled WGS sequence"/>
</dbReference>
<evidence type="ECO:0000313" key="8">
    <source>
        <dbReference type="Proteomes" id="UP001516400"/>
    </source>
</evidence>
<dbReference type="InterPro" id="IPR008547">
    <property type="entry name" value="DUF829_TMEM53"/>
</dbReference>
<dbReference type="Gene3D" id="3.40.50.1820">
    <property type="entry name" value="alpha/beta hydrolase"/>
    <property type="match status" value="1"/>
</dbReference>
<keyword evidence="8" id="KW-1185">Reference proteome</keyword>
<protein>
    <recommendedName>
        <fullName evidence="9">Transmembrane protein 53</fullName>
    </recommendedName>
</protein>
<evidence type="ECO:0000313" key="7">
    <source>
        <dbReference type="EMBL" id="KAL3270878.1"/>
    </source>
</evidence>
<keyword evidence="2" id="KW-0812">Transmembrane</keyword>
<proteinExistence type="inferred from homology"/>
<dbReference type="PANTHER" id="PTHR12265:SF30">
    <property type="entry name" value="TRANSMEMBRANE PROTEIN 53"/>
    <property type="match status" value="1"/>
</dbReference>
<sequence>MSPNCCHKFSNHSANLFFSLLNLPWSMSTQKWRHLITRPDEDSMSNKHDKDTDDHIIVNSEETSPIVILFGWAGCKDQNLRHYSYIYEKQGLTTIRYICPFNTLFFDINNMIRIGKEMVRPLEKETFLGSPIVFHIFSNGGAFQYEVFLKALEKHPLIKQIKGVIFDSTPGRRTMVSTFLAIKADVNPGYLQLPTSALLTLYCIMKGSLETINAKLLKKEYVQYKPFENLMDEEYKWPQHFIYSKADKLIPYQDVEEFIRYRESLGVDVSLTRYENSAHVQHYRNNKLSYVKSVVKFINKILKK</sequence>
<dbReference type="EMBL" id="JABFTP020000042">
    <property type="protein sequence ID" value="KAL3270878.1"/>
    <property type="molecule type" value="Genomic_DNA"/>
</dbReference>
<dbReference type="InterPro" id="IPR029058">
    <property type="entry name" value="AB_hydrolase_fold"/>
</dbReference>
<dbReference type="AlphaFoldDB" id="A0ABD2MWN4"/>
<evidence type="ECO:0000256" key="4">
    <source>
        <dbReference type="ARBA" id="ARBA00023136"/>
    </source>
</evidence>